<dbReference type="EMBL" id="BPVZ01000069">
    <property type="protein sequence ID" value="GKV25392.1"/>
    <property type="molecule type" value="Genomic_DNA"/>
</dbReference>
<gene>
    <name evidence="1" type="ORF">SLEP1_g34839</name>
</gene>
<name>A0AAV5KLA6_9ROSI</name>
<dbReference type="AlphaFoldDB" id="A0AAV5KLA6"/>
<evidence type="ECO:0000313" key="2">
    <source>
        <dbReference type="Proteomes" id="UP001054252"/>
    </source>
</evidence>
<sequence>MRFGSSISDLGMVGGKIEKLLSQVHLTVDADAFLPLILIWKPYDSQVGKVVVGGKDIFLAKVSCEGDWCYGYTDGSFSSTCRLRVPLVGQSIVVPRDTTSPDLLC</sequence>
<reference evidence="1 2" key="1">
    <citation type="journal article" date="2021" name="Commun. Biol.">
        <title>The genome of Shorea leprosula (Dipterocarpaceae) highlights the ecological relevance of drought in aseasonal tropical rainforests.</title>
        <authorList>
            <person name="Ng K.K.S."/>
            <person name="Kobayashi M.J."/>
            <person name="Fawcett J.A."/>
            <person name="Hatakeyama M."/>
            <person name="Paape T."/>
            <person name="Ng C.H."/>
            <person name="Ang C.C."/>
            <person name="Tnah L.H."/>
            <person name="Lee C.T."/>
            <person name="Nishiyama T."/>
            <person name="Sese J."/>
            <person name="O'Brien M.J."/>
            <person name="Copetti D."/>
            <person name="Mohd Noor M.I."/>
            <person name="Ong R.C."/>
            <person name="Putra M."/>
            <person name="Sireger I.Z."/>
            <person name="Indrioko S."/>
            <person name="Kosugi Y."/>
            <person name="Izuno A."/>
            <person name="Isagi Y."/>
            <person name="Lee S.L."/>
            <person name="Shimizu K.K."/>
        </authorList>
    </citation>
    <scope>NUCLEOTIDE SEQUENCE [LARGE SCALE GENOMIC DNA]</scope>
    <source>
        <strain evidence="1">214</strain>
    </source>
</reference>
<protein>
    <submittedName>
        <fullName evidence="1">Uncharacterized protein</fullName>
    </submittedName>
</protein>
<keyword evidence="2" id="KW-1185">Reference proteome</keyword>
<proteinExistence type="predicted"/>
<organism evidence="1 2">
    <name type="scientific">Rubroshorea leprosula</name>
    <dbReference type="NCBI Taxonomy" id="152421"/>
    <lineage>
        <taxon>Eukaryota</taxon>
        <taxon>Viridiplantae</taxon>
        <taxon>Streptophyta</taxon>
        <taxon>Embryophyta</taxon>
        <taxon>Tracheophyta</taxon>
        <taxon>Spermatophyta</taxon>
        <taxon>Magnoliopsida</taxon>
        <taxon>eudicotyledons</taxon>
        <taxon>Gunneridae</taxon>
        <taxon>Pentapetalae</taxon>
        <taxon>rosids</taxon>
        <taxon>malvids</taxon>
        <taxon>Malvales</taxon>
        <taxon>Dipterocarpaceae</taxon>
        <taxon>Rubroshorea</taxon>
    </lineage>
</organism>
<accession>A0AAV5KLA6</accession>
<comment type="caution">
    <text evidence="1">The sequence shown here is derived from an EMBL/GenBank/DDBJ whole genome shotgun (WGS) entry which is preliminary data.</text>
</comment>
<evidence type="ECO:0000313" key="1">
    <source>
        <dbReference type="EMBL" id="GKV25392.1"/>
    </source>
</evidence>
<dbReference type="Proteomes" id="UP001054252">
    <property type="component" value="Unassembled WGS sequence"/>
</dbReference>